<proteinExistence type="predicted"/>
<organism evidence="3 4">
    <name type="scientific">Pontibacter toksunensis</name>
    <dbReference type="NCBI Taxonomy" id="1332631"/>
    <lineage>
        <taxon>Bacteria</taxon>
        <taxon>Pseudomonadati</taxon>
        <taxon>Bacteroidota</taxon>
        <taxon>Cytophagia</taxon>
        <taxon>Cytophagales</taxon>
        <taxon>Hymenobacteraceae</taxon>
        <taxon>Pontibacter</taxon>
    </lineage>
</organism>
<dbReference type="Proteomes" id="UP001597641">
    <property type="component" value="Unassembled WGS sequence"/>
</dbReference>
<dbReference type="Pfam" id="PF01979">
    <property type="entry name" value="Amidohydro_1"/>
    <property type="match status" value="1"/>
</dbReference>
<dbReference type="Gene3D" id="3.30.110.90">
    <property type="entry name" value="Amidohydrolase"/>
    <property type="match status" value="1"/>
</dbReference>
<keyword evidence="4" id="KW-1185">Reference proteome</keyword>
<reference evidence="4" key="1">
    <citation type="journal article" date="2019" name="Int. J. Syst. Evol. Microbiol.">
        <title>The Global Catalogue of Microorganisms (GCM) 10K type strain sequencing project: providing services to taxonomists for standard genome sequencing and annotation.</title>
        <authorList>
            <consortium name="The Broad Institute Genomics Platform"/>
            <consortium name="The Broad Institute Genome Sequencing Center for Infectious Disease"/>
            <person name="Wu L."/>
            <person name="Ma J."/>
        </authorList>
    </citation>
    <scope>NUCLEOTIDE SEQUENCE [LARGE SCALE GENOMIC DNA]</scope>
    <source>
        <strain evidence="4">KCTC 23984</strain>
    </source>
</reference>
<evidence type="ECO:0000256" key="1">
    <source>
        <dbReference type="SAM" id="SignalP"/>
    </source>
</evidence>
<protein>
    <submittedName>
        <fullName evidence="3">Amidohydrolase family protein</fullName>
    </submittedName>
</protein>
<name>A0ABW6BWG4_9BACT</name>
<dbReference type="InterPro" id="IPR051781">
    <property type="entry name" value="Metallo-dep_Hydrolase"/>
</dbReference>
<dbReference type="SUPFAM" id="SSF51338">
    <property type="entry name" value="Composite domain of metallo-dependent hydrolases"/>
    <property type="match status" value="1"/>
</dbReference>
<dbReference type="SUPFAM" id="SSF51556">
    <property type="entry name" value="Metallo-dependent hydrolases"/>
    <property type="match status" value="1"/>
</dbReference>
<feature type="signal peptide" evidence="1">
    <location>
        <begin position="1"/>
        <end position="17"/>
    </location>
</feature>
<dbReference type="InterPro" id="IPR011059">
    <property type="entry name" value="Metal-dep_hydrolase_composite"/>
</dbReference>
<gene>
    <name evidence="3" type="ORF">ACFS7Z_08330</name>
</gene>
<dbReference type="RefSeq" id="WP_377483304.1">
    <property type="nucleotide sequence ID" value="NZ_JBHUOX010000005.1"/>
</dbReference>
<comment type="caution">
    <text evidence="3">The sequence shown here is derived from an EMBL/GenBank/DDBJ whole genome shotgun (WGS) entry which is preliminary data.</text>
</comment>
<dbReference type="InterPro" id="IPR006680">
    <property type="entry name" value="Amidohydro-rel"/>
</dbReference>
<accession>A0ABW6BWG4</accession>
<sequence>MRYLSSIALCFSSLLFAGCAATQQSTHDLVITNANVVDVTAGNVRPGQTLVIDAGIIQEISGTEAAKKYKATATIDAQGKYVIPGLWDNHIHLRGGEALVEENKNLLPLFIANGVTTVRDAGGDLYPAIRQWRDQITAGELVGPRIITAGPKLDGPKPVWEGSIEVATVAEVPAALDSLQRLGVDFVKIYDSTISRDVFLAIVKEAEARGMMTAGHMPFTVTLGEAIDSGLDITEHLYYAFKSGSPQEDSITTVVRTSSQSDKPVGFYTTLNWLYNSYDAGTARDFFQRMAEANTAVVPTLHISEVLDNLHQDDHSNDEYLAYIGDGIEQTYARRINSAKRRSAESVQFSNNLNAKFHTLVPAMQAAGVTILAGSDAGAFNSYVYPGISLHKELEQMVIAGLTPAQALRTATINGAQFMGKAEQYGTVEQSKVADLVILNQNPLEKISNTQNINTLIVGGKVYTAQDLQRLLNEVKDK</sequence>
<dbReference type="Gene3D" id="3.40.50.10910">
    <property type="entry name" value="Amidohydrolase"/>
    <property type="match status" value="1"/>
</dbReference>
<feature type="chain" id="PRO_5046676769" evidence="1">
    <location>
        <begin position="18"/>
        <end position="478"/>
    </location>
</feature>
<dbReference type="InterPro" id="IPR032466">
    <property type="entry name" value="Metal_Hydrolase"/>
</dbReference>
<dbReference type="Gene3D" id="2.30.40.10">
    <property type="entry name" value="Urease, subunit C, domain 1"/>
    <property type="match status" value="1"/>
</dbReference>
<evidence type="ECO:0000313" key="3">
    <source>
        <dbReference type="EMBL" id="MFD3000363.1"/>
    </source>
</evidence>
<evidence type="ECO:0000259" key="2">
    <source>
        <dbReference type="Pfam" id="PF01979"/>
    </source>
</evidence>
<feature type="domain" description="Amidohydrolase-related" evidence="2">
    <location>
        <begin position="81"/>
        <end position="462"/>
    </location>
</feature>
<evidence type="ECO:0000313" key="4">
    <source>
        <dbReference type="Proteomes" id="UP001597641"/>
    </source>
</evidence>
<dbReference type="PANTHER" id="PTHR43135:SF3">
    <property type="entry name" value="ALPHA-D-RIBOSE 1-METHYLPHOSPHONATE 5-TRIPHOSPHATE DIPHOSPHATASE"/>
    <property type="match status" value="1"/>
</dbReference>
<dbReference type="PROSITE" id="PS51257">
    <property type="entry name" value="PROKAR_LIPOPROTEIN"/>
    <property type="match status" value="1"/>
</dbReference>
<dbReference type="Gene3D" id="1.20.58.520">
    <property type="entry name" value="Amidohydrolase"/>
    <property type="match status" value="1"/>
</dbReference>
<keyword evidence="1" id="KW-0732">Signal</keyword>
<dbReference type="PANTHER" id="PTHR43135">
    <property type="entry name" value="ALPHA-D-RIBOSE 1-METHYLPHOSPHONATE 5-TRIPHOSPHATE DIPHOSPHATASE"/>
    <property type="match status" value="1"/>
</dbReference>
<dbReference type="EMBL" id="JBHUOX010000005">
    <property type="protein sequence ID" value="MFD3000363.1"/>
    <property type="molecule type" value="Genomic_DNA"/>
</dbReference>